<evidence type="ECO:0000313" key="3">
    <source>
        <dbReference type="EMBL" id="OEJ21114.1"/>
    </source>
</evidence>
<organism evidence="3 4">
    <name type="scientific">Streptomyces subrutilus</name>
    <dbReference type="NCBI Taxonomy" id="36818"/>
    <lineage>
        <taxon>Bacteria</taxon>
        <taxon>Bacillati</taxon>
        <taxon>Actinomycetota</taxon>
        <taxon>Actinomycetes</taxon>
        <taxon>Kitasatosporales</taxon>
        <taxon>Streptomycetaceae</taxon>
        <taxon>Streptomyces</taxon>
    </lineage>
</organism>
<sequence length="92" mass="9559">MPVMTTIKKTTTASDTPAEAPTVTAAPPEPTPTPATAPTIVGPAPAGDAEPQTVVLSHYLRIGGTDYAPGDKILVSPDYARRLRVQGYTART</sequence>
<dbReference type="EMBL" id="MEHK01000005">
    <property type="protein sequence ID" value="OEJ21114.1"/>
    <property type="molecule type" value="Genomic_DNA"/>
</dbReference>
<dbReference type="AlphaFoldDB" id="A0A1E5NXY8"/>
<reference evidence="3 4" key="1">
    <citation type="submission" date="2016-08" db="EMBL/GenBank/DDBJ databases">
        <title>The complete genome of Streptomyces subrutilus 10-1-1.</title>
        <authorList>
            <person name="Chen X."/>
        </authorList>
    </citation>
    <scope>NUCLEOTIDE SEQUENCE [LARGE SCALE GENOMIC DNA]</scope>
    <source>
        <strain evidence="3 4">10-1-1</strain>
        <plasmid evidence="4">pacmp1</plasmid>
    </source>
</reference>
<gene>
    <name evidence="3" type="ORF">BGK67_35065</name>
</gene>
<name>A0A1E5NXY8_9ACTN</name>
<proteinExistence type="predicted"/>
<evidence type="ECO:0000313" key="4">
    <source>
        <dbReference type="Proteomes" id="UP000095705"/>
    </source>
</evidence>
<dbReference type="Proteomes" id="UP000095705">
    <property type="component" value="Plasmid pACMP1"/>
</dbReference>
<feature type="compositionally biased region" description="Low complexity" evidence="1">
    <location>
        <begin position="1"/>
        <end position="26"/>
    </location>
</feature>
<feature type="region of interest" description="Disordered" evidence="1">
    <location>
        <begin position="1"/>
        <end position="49"/>
    </location>
</feature>
<protein>
    <recommendedName>
        <fullName evidence="2">DUF7210 domain-containing protein</fullName>
    </recommendedName>
</protein>
<dbReference type="InterPro" id="IPR055634">
    <property type="entry name" value="DUF7210"/>
</dbReference>
<comment type="caution">
    <text evidence="3">The sequence shown here is derived from an EMBL/GenBank/DDBJ whole genome shotgun (WGS) entry which is preliminary data.</text>
</comment>
<evidence type="ECO:0000259" key="2">
    <source>
        <dbReference type="Pfam" id="PF23843"/>
    </source>
</evidence>
<accession>A0A1E5NXY8</accession>
<keyword evidence="3" id="KW-0614">Plasmid</keyword>
<feature type="compositionally biased region" description="Low complexity" evidence="1">
    <location>
        <begin position="36"/>
        <end position="47"/>
    </location>
</feature>
<geneLocation type="plasmid" evidence="4">
    <name>pacmp1</name>
</geneLocation>
<keyword evidence="4" id="KW-1185">Reference proteome</keyword>
<dbReference type="Pfam" id="PF23843">
    <property type="entry name" value="DUF7210"/>
    <property type="match status" value="1"/>
</dbReference>
<feature type="domain" description="DUF7210" evidence="2">
    <location>
        <begin position="53"/>
        <end position="88"/>
    </location>
</feature>
<evidence type="ECO:0000256" key="1">
    <source>
        <dbReference type="SAM" id="MobiDB-lite"/>
    </source>
</evidence>